<dbReference type="PANTHER" id="PTHR43283">
    <property type="entry name" value="BETA-LACTAMASE-RELATED"/>
    <property type="match status" value="1"/>
</dbReference>
<dbReference type="InterPro" id="IPR001466">
    <property type="entry name" value="Beta-lactam-related"/>
</dbReference>
<organism evidence="2 3">
    <name type="scientific">Pistricoccus aurantiacus</name>
    <dbReference type="NCBI Taxonomy" id="1883414"/>
    <lineage>
        <taxon>Bacteria</taxon>
        <taxon>Pseudomonadati</taxon>
        <taxon>Pseudomonadota</taxon>
        <taxon>Gammaproteobacteria</taxon>
        <taxon>Oceanospirillales</taxon>
        <taxon>Halomonadaceae</taxon>
        <taxon>Pistricoccus</taxon>
    </lineage>
</organism>
<dbReference type="InterPro" id="IPR012338">
    <property type="entry name" value="Beta-lactam/transpept-like"/>
</dbReference>
<dbReference type="OrthoDB" id="9814204at2"/>
<dbReference type="EMBL" id="CP042382">
    <property type="protein sequence ID" value="QEA38212.1"/>
    <property type="molecule type" value="Genomic_DNA"/>
</dbReference>
<sequence length="353" mass="39015">MYPAVKYLAYASRRLLATLSLILMVVWSQALNAQTAKESLVEKAIAQVESLPRLHTLLAAHDGEPFIEYAAPGKSLNRPANIKSLSKLVISALVGIAIERNVMEGVEQPITELLADERIPDGADPRIHEIRMKHLLTMQAGLERTSGPYYAPWIASDDWIAYALTRPFVDEPGGRMLYSTGNTHLLSAALTDSSGRDTHTLASSWLGEPLDIRIPPWTRDPQGIYLGGNNMALSPRALLTFGELYRQGGIHDGERILSEDWIAASWTPYTRSEFNSDLYGYGWFITQLAEHIVYYGFGFGGQRLYVIPSLALTVVMTSDPTPPSPGQAYMQTLDDLVAEILIPDVEKSSLDKP</sequence>
<protein>
    <submittedName>
        <fullName evidence="2">Serine hydrolase</fullName>
    </submittedName>
</protein>
<dbReference type="InterPro" id="IPR050789">
    <property type="entry name" value="Diverse_Enzym_Activities"/>
</dbReference>
<evidence type="ECO:0000259" key="1">
    <source>
        <dbReference type="Pfam" id="PF00144"/>
    </source>
</evidence>
<dbReference type="Gene3D" id="3.40.710.10">
    <property type="entry name" value="DD-peptidase/beta-lactamase superfamily"/>
    <property type="match status" value="1"/>
</dbReference>
<feature type="domain" description="Beta-lactamase-related" evidence="1">
    <location>
        <begin position="81"/>
        <end position="337"/>
    </location>
</feature>
<proteinExistence type="predicted"/>
<reference evidence="2 3" key="1">
    <citation type="submission" date="2019-06" db="EMBL/GenBank/DDBJ databases">
        <title>Genome analyses of bacteria isolated from kimchi.</title>
        <authorList>
            <person name="Lee S."/>
            <person name="Ahn S."/>
            <person name="Roh S."/>
        </authorList>
    </citation>
    <scope>NUCLEOTIDE SEQUENCE [LARGE SCALE GENOMIC DNA]</scope>
    <source>
        <strain evidence="2 3">CBA4606</strain>
    </source>
</reference>
<evidence type="ECO:0000313" key="3">
    <source>
        <dbReference type="Proteomes" id="UP000321272"/>
    </source>
</evidence>
<dbReference type="PANTHER" id="PTHR43283:SF7">
    <property type="entry name" value="BETA-LACTAMASE-RELATED DOMAIN-CONTAINING PROTEIN"/>
    <property type="match status" value="1"/>
</dbReference>
<dbReference type="Proteomes" id="UP000321272">
    <property type="component" value="Chromosome"/>
</dbReference>
<keyword evidence="3" id="KW-1185">Reference proteome</keyword>
<evidence type="ECO:0000313" key="2">
    <source>
        <dbReference type="EMBL" id="QEA38212.1"/>
    </source>
</evidence>
<keyword evidence="2" id="KW-0378">Hydrolase</keyword>
<name>A0A5B8SM39_9GAMM</name>
<dbReference type="RefSeq" id="WP_147183280.1">
    <property type="nucleotide sequence ID" value="NZ_CP042382.1"/>
</dbReference>
<accession>A0A5B8SM39</accession>
<dbReference type="SUPFAM" id="SSF56601">
    <property type="entry name" value="beta-lactamase/transpeptidase-like"/>
    <property type="match status" value="1"/>
</dbReference>
<dbReference type="GO" id="GO:0016787">
    <property type="term" value="F:hydrolase activity"/>
    <property type="evidence" value="ECO:0007669"/>
    <property type="project" value="UniProtKB-KW"/>
</dbReference>
<dbReference type="KEGG" id="paur:FGL86_03400"/>
<gene>
    <name evidence="2" type="ORF">FGL86_03400</name>
</gene>
<dbReference type="Pfam" id="PF00144">
    <property type="entry name" value="Beta-lactamase"/>
    <property type="match status" value="1"/>
</dbReference>
<dbReference type="AlphaFoldDB" id="A0A5B8SM39"/>